<evidence type="ECO:0000313" key="5">
    <source>
        <dbReference type="Proteomes" id="UP000007350"/>
    </source>
</evidence>
<reference evidence="4 5" key="1">
    <citation type="journal article" date="2012" name="BMC Genomics">
        <title>Comparative genomic analysis of human infective Trypanosoma cruzi lineages with the bat-restricted subspecies T. cruzi marinkellei.</title>
        <authorList>
            <person name="Franzen O."/>
            <person name="Talavera-Lopez C."/>
            <person name="Ochaya S."/>
            <person name="Butler C.E."/>
            <person name="Messenger L.A."/>
            <person name="Lewis M.D."/>
            <person name="Llewellyn M.S."/>
            <person name="Marinkelle C.J."/>
            <person name="Tyler K.M."/>
            <person name="Miles M.A."/>
            <person name="Andersson B."/>
        </authorList>
    </citation>
    <scope>NUCLEOTIDE SEQUENCE [LARGE SCALE GENOMIC DNA]</scope>
    <source>
        <strain evidence="4 5">B7</strain>
    </source>
</reference>
<feature type="transmembrane region" description="Helical" evidence="2">
    <location>
        <begin position="174"/>
        <end position="192"/>
    </location>
</feature>
<feature type="domain" description="Guanylate cyclase" evidence="3">
    <location>
        <begin position="700"/>
        <end position="828"/>
    </location>
</feature>
<keyword evidence="4" id="KW-0723">Serine/threonine-protein kinase</keyword>
<dbReference type="OrthoDB" id="272748at2759"/>
<dbReference type="EMBL" id="AHKC01011964">
    <property type="protein sequence ID" value="EKF30566.1"/>
    <property type="molecule type" value="Genomic_DNA"/>
</dbReference>
<organism evidence="4 5">
    <name type="scientific">Trypanosoma cruzi marinkellei</name>
    <dbReference type="NCBI Taxonomy" id="85056"/>
    <lineage>
        <taxon>Eukaryota</taxon>
        <taxon>Discoba</taxon>
        <taxon>Euglenozoa</taxon>
        <taxon>Kinetoplastea</taxon>
        <taxon>Metakinetoplastina</taxon>
        <taxon>Trypanosomatida</taxon>
        <taxon>Trypanosomatidae</taxon>
        <taxon>Trypanosoma</taxon>
        <taxon>Schizotrypanum</taxon>
    </lineage>
</organism>
<dbReference type="SUPFAM" id="SSF55073">
    <property type="entry name" value="Nucleotide cyclase"/>
    <property type="match status" value="1"/>
</dbReference>
<dbReference type="PROSITE" id="PS50125">
    <property type="entry name" value="GUANYLATE_CYCLASE_2"/>
    <property type="match status" value="1"/>
</dbReference>
<dbReference type="CDD" id="cd07302">
    <property type="entry name" value="CHD"/>
    <property type="match status" value="1"/>
</dbReference>
<evidence type="ECO:0000313" key="4">
    <source>
        <dbReference type="EMBL" id="EKF30566.1"/>
    </source>
</evidence>
<dbReference type="InterPro" id="IPR029787">
    <property type="entry name" value="Nucleotide_cyclase"/>
</dbReference>
<dbReference type="AlphaFoldDB" id="K2N7C6"/>
<name>K2N7C6_TRYCR</name>
<comment type="caution">
    <text evidence="4">The sequence shown here is derived from an EMBL/GenBank/DDBJ whole genome shotgun (WGS) entry which is preliminary data.</text>
</comment>
<keyword evidence="5" id="KW-1185">Reference proteome</keyword>
<keyword evidence="2" id="KW-0812">Transmembrane</keyword>
<dbReference type="Proteomes" id="UP000007350">
    <property type="component" value="Unassembled WGS sequence"/>
</dbReference>
<proteinExistence type="predicted"/>
<feature type="compositionally biased region" description="Basic and acidic residues" evidence="1">
    <location>
        <begin position="1093"/>
        <end position="1108"/>
    </location>
</feature>
<protein>
    <submittedName>
        <fullName evidence="4">Protein kinase, putative,serine/threonine protein kinase, putative</fullName>
    </submittedName>
</protein>
<keyword evidence="2" id="KW-1133">Transmembrane helix</keyword>
<accession>K2N7C6</accession>
<dbReference type="GO" id="GO:0004674">
    <property type="term" value="F:protein serine/threonine kinase activity"/>
    <property type="evidence" value="ECO:0007669"/>
    <property type="project" value="UniProtKB-KW"/>
</dbReference>
<dbReference type="GO" id="GO:0009190">
    <property type="term" value="P:cyclic nucleotide biosynthetic process"/>
    <property type="evidence" value="ECO:0007669"/>
    <property type="project" value="InterPro"/>
</dbReference>
<keyword evidence="4" id="KW-0418">Kinase</keyword>
<feature type="region of interest" description="Disordered" evidence="1">
    <location>
        <begin position="1017"/>
        <end position="1048"/>
    </location>
</feature>
<gene>
    <name evidence="4" type="ORF">MOQ_005629</name>
</gene>
<feature type="region of interest" description="Disordered" evidence="1">
    <location>
        <begin position="1093"/>
        <end position="1168"/>
    </location>
</feature>
<dbReference type="Gene3D" id="3.30.70.1230">
    <property type="entry name" value="Nucleotide cyclase"/>
    <property type="match status" value="1"/>
</dbReference>
<feature type="region of interest" description="Disordered" evidence="1">
    <location>
        <begin position="1065"/>
        <end position="1084"/>
    </location>
</feature>
<dbReference type="InterPro" id="IPR001054">
    <property type="entry name" value="A/G_cyclase"/>
</dbReference>
<feature type="transmembrane region" description="Helical" evidence="2">
    <location>
        <begin position="494"/>
        <end position="521"/>
    </location>
</feature>
<evidence type="ECO:0000256" key="2">
    <source>
        <dbReference type="SAM" id="Phobius"/>
    </source>
</evidence>
<sequence length="1198" mass="132493">MPWSARGQQNSATGAGFQLTALPALGTIGASTAASNSYSGDLGKQMAAAEVSNKISSRALLNTTALRTARSISCMEVMNNESSPDLSSKEMGSIHAMLLDASPRQRRKDLKAADAGASGKETTPILFKRCSDSSPSTPLGANGVRIDETGEQSTVTLEEMLREASEVHGISLKWILYGVMLVTVLIFLMLLGEVHLFVKDNIIIPEEELVGISSATAMNQLEWLQYSVKNLLHNFELLRGDPHDTSTNYTLGILCRSIGGAPLVFARYGPLGTPLLELYTCPSATAKHVDPPTSIGTQHELPTGFPRMAVYRSNFIIAMMNLRAGSEVLAVILHKEPVGRLLLTNSIPAYSSLALKHSATSFFLPDFSTLRVVVALHSLDAEYKRYDVAQPTPLGHVLKNVFNSICAAGKVHTWHTVVRPDTINLPMRENDMNASNNAMPGAYVEYRGVWGSVSRVVLCGVLCSEPEKNECSSNNPTRAWFIVDDEPLRRETEIALTAVSIVSSIAIFLVLVALVIAYLSISVPVQHLKSLVFNTVGDKWKKTKREQWVFHHTRNCWPGDLQALVRSFQVLSFCFRFNKKYVPQHVLEQQVVALHKRKEYLWRTIVEEIESDDDEEYDGEEEDMVPGVNDRMDMEAFVKTVSIPDGVAAMGRFNGPEGMFQREVSWCGLISPDVEACEASGNNFSGHSNTDLAGGGMTLVEGATVLVVRLCAVELAYFTNYRAALKPHRRIMNLLLGRIRRYRGELFERSGDCIAAAWNAFESRTNHAQRAAACALSIARMLSSYREAGFRVGIVLHQGPFVCGVVEDNKEAFTTVFGTVPRQAIALAELASSLPYFSVLVSEPVKQSLASLYECIMVDVIKYHEEDNPIVMFELYEERRLPLVKGALLSSSTFAEEHARVFFDFRNHDFTRAMLGIEQLRIRFPGIGRRLLTRIEILCKYYMHHENELPMPYFRPFPIWPNFEAIANTECPSDIGVQSTKEDSLLGPPRFLRPPKSIYEDEAVNFRQELHDNVLASKRTQNQSPNLKAVNGAPSKDAEANNTQSPRSLTMLSQTQNMQRSTLNLEPEKGEGDDAAPKEHPSKPPLRMAVVSAHEEQAKHRVEADKKGCSGVSAGGEEVNREEFAASTREPNANACATAAASATGSDDKGDPGDEENDGAGRQRFPLPTEWDRRSRIAAAAAFFVARNRLHPLIAKRW</sequence>
<dbReference type="GO" id="GO:0035556">
    <property type="term" value="P:intracellular signal transduction"/>
    <property type="evidence" value="ECO:0007669"/>
    <property type="project" value="InterPro"/>
</dbReference>
<evidence type="ECO:0000256" key="1">
    <source>
        <dbReference type="SAM" id="MobiDB-lite"/>
    </source>
</evidence>
<feature type="compositionally biased region" description="Low complexity" evidence="1">
    <location>
        <begin position="1132"/>
        <end position="1144"/>
    </location>
</feature>
<feature type="compositionally biased region" description="Basic and acidic residues" evidence="1">
    <location>
        <begin position="1066"/>
        <end position="1082"/>
    </location>
</feature>
<evidence type="ECO:0000259" key="3">
    <source>
        <dbReference type="PROSITE" id="PS50125"/>
    </source>
</evidence>
<keyword evidence="2" id="KW-0472">Membrane</keyword>
<keyword evidence="4" id="KW-0808">Transferase</keyword>